<sequence>MGIFFTGKKKITREEFRDSLNALRHERLNDSDINDLKNIFSGSLNEKHDDKGIDGDELKKTIELLKKNKGTHNLSKAQIEKAEKNLKKRL</sequence>
<gene>
    <name evidence="1" type="ORF">COU90_03200</name>
</gene>
<protein>
    <recommendedName>
        <fullName evidence="3">EF-hand domain-containing protein</fullName>
    </recommendedName>
</protein>
<organism evidence="1 2">
    <name type="scientific">Candidatus Ryanbacteria bacterium CG10_big_fil_rev_8_21_14_0_10_43_42</name>
    <dbReference type="NCBI Taxonomy" id="1974864"/>
    <lineage>
        <taxon>Bacteria</taxon>
        <taxon>Candidatus Ryaniibacteriota</taxon>
    </lineage>
</organism>
<dbReference type="EMBL" id="PFEF01000006">
    <property type="protein sequence ID" value="PJE64428.1"/>
    <property type="molecule type" value="Genomic_DNA"/>
</dbReference>
<dbReference type="Proteomes" id="UP000229098">
    <property type="component" value="Unassembled WGS sequence"/>
</dbReference>
<evidence type="ECO:0008006" key="3">
    <source>
        <dbReference type="Google" id="ProtNLM"/>
    </source>
</evidence>
<evidence type="ECO:0000313" key="1">
    <source>
        <dbReference type="EMBL" id="PJE64428.1"/>
    </source>
</evidence>
<reference evidence="2" key="1">
    <citation type="submission" date="2017-09" db="EMBL/GenBank/DDBJ databases">
        <title>Depth-based differentiation of microbial function through sediment-hosted aquifers and enrichment of novel symbionts in the deep terrestrial subsurface.</title>
        <authorList>
            <person name="Probst A.J."/>
            <person name="Ladd B."/>
            <person name="Jarett J.K."/>
            <person name="Geller-Mcgrath D.E."/>
            <person name="Sieber C.M.K."/>
            <person name="Emerson J.B."/>
            <person name="Anantharaman K."/>
            <person name="Thomas B.C."/>
            <person name="Malmstrom R."/>
            <person name="Stieglmeier M."/>
            <person name="Klingl A."/>
            <person name="Woyke T."/>
            <person name="Ryan C.M."/>
            <person name="Banfield J.F."/>
        </authorList>
    </citation>
    <scope>NUCLEOTIDE SEQUENCE [LARGE SCALE GENOMIC DNA]</scope>
</reference>
<accession>A0A2M8KWW9</accession>
<evidence type="ECO:0000313" key="2">
    <source>
        <dbReference type="Proteomes" id="UP000229098"/>
    </source>
</evidence>
<comment type="caution">
    <text evidence="1">The sequence shown here is derived from an EMBL/GenBank/DDBJ whole genome shotgun (WGS) entry which is preliminary data.</text>
</comment>
<name>A0A2M8KWW9_9BACT</name>
<dbReference type="AlphaFoldDB" id="A0A2M8KWW9"/>
<proteinExistence type="predicted"/>